<sequence length="420" mass="44896">MVVVGCQWGDEGKGKIVDVLAGDVHVVARYQGGANAGHTVHAGDDEFILHQIPSGILHPEKRCLLGNGVVLDAIEFGKEYDELEARGIAVEGRVGVSQKAHLVMPYHRLLDQVSEDRVEQKIGTTGRGIGPTYEGKAGRRGLRVSDLAHPDRVTSLVEEGVARARRRAAALGGELPGDVPAMVDEALAAGERLREFATDTGLEIVQSIRDGKRVLLEGAQGTALDLDHGTYPFVTSSSTTAGGAATGSGIGPTVIDAVVGVVKAYTTRVGNGPLPTAFEPDMDEKLRELGGEFGATTGRPRRCGWFDAVLARYAARVNGLTGLAVTKLDVLDTLPEISIATAYRTPEGEAREFPADTWQLGEAEPIYETLPGWEAPTGDVRKLADLPAAARRYLDRIEELTETPVQMVSVGTRRKQIIRV</sequence>
<keyword evidence="8" id="KW-0342">GTP-binding</keyword>
<dbReference type="NCBIfam" id="TIGR00184">
    <property type="entry name" value="purA"/>
    <property type="match status" value="1"/>
</dbReference>
<dbReference type="CDD" id="cd03108">
    <property type="entry name" value="AdSS"/>
    <property type="match status" value="1"/>
</dbReference>
<keyword evidence="7" id="KW-0460">Magnesium</keyword>
<evidence type="ECO:0000256" key="5">
    <source>
        <dbReference type="ARBA" id="ARBA00022741"/>
    </source>
</evidence>
<dbReference type="InterPro" id="IPR042109">
    <property type="entry name" value="Adenylosuccinate_synth_dom1"/>
</dbReference>
<dbReference type="GO" id="GO:0005737">
    <property type="term" value="C:cytoplasm"/>
    <property type="evidence" value="ECO:0007669"/>
    <property type="project" value="TreeGrafter"/>
</dbReference>
<dbReference type="AlphaFoldDB" id="A0A381R581"/>
<dbReference type="EMBL" id="UINC01001705">
    <property type="protein sequence ID" value="SUZ86925.1"/>
    <property type="molecule type" value="Genomic_DNA"/>
</dbReference>
<accession>A0A381R581</accession>
<dbReference type="GO" id="GO:0004019">
    <property type="term" value="F:adenylosuccinate synthase activity"/>
    <property type="evidence" value="ECO:0007669"/>
    <property type="project" value="InterPro"/>
</dbReference>
<evidence type="ECO:0000256" key="7">
    <source>
        <dbReference type="ARBA" id="ARBA00022842"/>
    </source>
</evidence>
<dbReference type="SMART" id="SM00788">
    <property type="entry name" value="Adenylsucc_synt"/>
    <property type="match status" value="1"/>
</dbReference>
<dbReference type="GO" id="GO:0046040">
    <property type="term" value="P:IMP metabolic process"/>
    <property type="evidence" value="ECO:0007669"/>
    <property type="project" value="TreeGrafter"/>
</dbReference>
<comment type="cofactor">
    <cofactor evidence="1">
        <name>Mg(2+)</name>
        <dbReference type="ChEBI" id="CHEBI:18420"/>
    </cofactor>
</comment>
<evidence type="ECO:0008006" key="10">
    <source>
        <dbReference type="Google" id="ProtNLM"/>
    </source>
</evidence>
<dbReference type="Pfam" id="PF00709">
    <property type="entry name" value="Adenylsucc_synt"/>
    <property type="match status" value="1"/>
</dbReference>
<dbReference type="GO" id="GO:0044208">
    <property type="term" value="P:'de novo' AMP biosynthetic process"/>
    <property type="evidence" value="ECO:0007669"/>
    <property type="project" value="TreeGrafter"/>
</dbReference>
<keyword evidence="4" id="KW-0479">Metal-binding</keyword>
<dbReference type="GO" id="GO:0005525">
    <property type="term" value="F:GTP binding"/>
    <property type="evidence" value="ECO:0007669"/>
    <property type="project" value="UniProtKB-KW"/>
</dbReference>
<dbReference type="Gene3D" id="1.10.300.10">
    <property type="entry name" value="Adenylosuccinate Synthetase, subunit A, domain 2"/>
    <property type="match status" value="1"/>
</dbReference>
<dbReference type="PANTHER" id="PTHR11846:SF0">
    <property type="entry name" value="ADENYLOSUCCINATE SYNTHETASE"/>
    <property type="match status" value="1"/>
</dbReference>
<dbReference type="Gene3D" id="3.90.170.10">
    <property type="entry name" value="Adenylosuccinate Synthetase, subunit A, domain 3"/>
    <property type="match status" value="1"/>
</dbReference>
<evidence type="ECO:0000256" key="4">
    <source>
        <dbReference type="ARBA" id="ARBA00022723"/>
    </source>
</evidence>
<dbReference type="InterPro" id="IPR001114">
    <property type="entry name" value="Adenylosuccinate_synthetase"/>
</dbReference>
<dbReference type="PROSITE" id="PS00513">
    <property type="entry name" value="ADENYLOSUCCIN_SYN_2"/>
    <property type="match status" value="1"/>
</dbReference>
<dbReference type="GO" id="GO:0046872">
    <property type="term" value="F:metal ion binding"/>
    <property type="evidence" value="ECO:0007669"/>
    <property type="project" value="UniProtKB-KW"/>
</dbReference>
<dbReference type="Gene3D" id="3.40.440.10">
    <property type="entry name" value="Adenylosuccinate Synthetase, subunit A, domain 1"/>
    <property type="match status" value="1"/>
</dbReference>
<keyword evidence="6" id="KW-0658">Purine biosynthesis</keyword>
<dbReference type="InterPro" id="IPR042111">
    <property type="entry name" value="Adenylosuccinate_synth_dom3"/>
</dbReference>
<evidence type="ECO:0000256" key="1">
    <source>
        <dbReference type="ARBA" id="ARBA00001946"/>
    </source>
</evidence>
<dbReference type="SUPFAM" id="SSF52540">
    <property type="entry name" value="P-loop containing nucleoside triphosphate hydrolases"/>
    <property type="match status" value="1"/>
</dbReference>
<dbReference type="FunFam" id="3.90.170.10:FF:000001">
    <property type="entry name" value="Adenylosuccinate synthetase"/>
    <property type="match status" value="1"/>
</dbReference>
<evidence type="ECO:0000256" key="2">
    <source>
        <dbReference type="ARBA" id="ARBA00011738"/>
    </source>
</evidence>
<dbReference type="FunFam" id="1.10.300.10:FF:000001">
    <property type="entry name" value="Adenylosuccinate synthetase"/>
    <property type="match status" value="1"/>
</dbReference>
<dbReference type="InterPro" id="IPR033128">
    <property type="entry name" value="Adenylosuccin_syn_Lys_AS"/>
</dbReference>
<evidence type="ECO:0000256" key="6">
    <source>
        <dbReference type="ARBA" id="ARBA00022755"/>
    </source>
</evidence>
<keyword evidence="5" id="KW-0547">Nucleotide-binding</keyword>
<dbReference type="InterPro" id="IPR027417">
    <property type="entry name" value="P-loop_NTPase"/>
</dbReference>
<reference evidence="9" key="1">
    <citation type="submission" date="2018-05" db="EMBL/GenBank/DDBJ databases">
        <authorList>
            <person name="Lanie J.A."/>
            <person name="Ng W.-L."/>
            <person name="Kazmierczak K.M."/>
            <person name="Andrzejewski T.M."/>
            <person name="Davidsen T.M."/>
            <person name="Wayne K.J."/>
            <person name="Tettelin H."/>
            <person name="Glass J.I."/>
            <person name="Rusch D."/>
            <person name="Podicherti R."/>
            <person name="Tsui H.-C.T."/>
            <person name="Winkler M.E."/>
        </authorList>
    </citation>
    <scope>NUCLEOTIDE SEQUENCE</scope>
</reference>
<evidence type="ECO:0000313" key="9">
    <source>
        <dbReference type="EMBL" id="SUZ86925.1"/>
    </source>
</evidence>
<comment type="subunit">
    <text evidence="2">Homodimer.</text>
</comment>
<proteinExistence type="inferred from homology"/>
<organism evidence="9">
    <name type="scientific">marine metagenome</name>
    <dbReference type="NCBI Taxonomy" id="408172"/>
    <lineage>
        <taxon>unclassified sequences</taxon>
        <taxon>metagenomes</taxon>
        <taxon>ecological metagenomes</taxon>
    </lineage>
</organism>
<evidence type="ECO:0000256" key="8">
    <source>
        <dbReference type="ARBA" id="ARBA00023134"/>
    </source>
</evidence>
<dbReference type="InterPro" id="IPR042110">
    <property type="entry name" value="Adenylosuccinate_synth_dom2"/>
</dbReference>
<dbReference type="NCBIfam" id="NF002223">
    <property type="entry name" value="PRK01117.1"/>
    <property type="match status" value="1"/>
</dbReference>
<dbReference type="PROSITE" id="PS01266">
    <property type="entry name" value="ADENYLOSUCCIN_SYN_1"/>
    <property type="match status" value="1"/>
</dbReference>
<dbReference type="PANTHER" id="PTHR11846">
    <property type="entry name" value="ADENYLOSUCCINATE SYNTHETASE"/>
    <property type="match status" value="1"/>
</dbReference>
<dbReference type="HAMAP" id="MF_00011">
    <property type="entry name" value="Adenylosucc_synth"/>
    <property type="match status" value="1"/>
</dbReference>
<keyword evidence="3" id="KW-0436">Ligase</keyword>
<protein>
    <recommendedName>
        <fullName evidence="10">Adenylosuccinate synthetase</fullName>
    </recommendedName>
</protein>
<gene>
    <name evidence="9" type="ORF">METZ01_LOCUS39779</name>
</gene>
<evidence type="ECO:0000256" key="3">
    <source>
        <dbReference type="ARBA" id="ARBA00022598"/>
    </source>
</evidence>
<dbReference type="InterPro" id="IPR018220">
    <property type="entry name" value="Adenylosuccin_syn_GTP-bd"/>
</dbReference>
<name>A0A381R581_9ZZZZ</name>